<dbReference type="FunFam" id="3.40.80.10:FF:000001">
    <property type="entry name" value="Peptidoglycan recognition protein 1"/>
    <property type="match status" value="1"/>
</dbReference>
<dbReference type="GO" id="GO:0009253">
    <property type="term" value="P:peptidoglycan catabolic process"/>
    <property type="evidence" value="ECO:0007669"/>
    <property type="project" value="InterPro"/>
</dbReference>
<dbReference type="InterPro" id="IPR017331">
    <property type="entry name" value="Peptidoglycan_recognition"/>
</dbReference>
<organism evidence="11 12">
    <name type="scientific">Strongylocentrotus purpuratus</name>
    <name type="common">Purple sea urchin</name>
    <dbReference type="NCBI Taxonomy" id="7668"/>
    <lineage>
        <taxon>Eukaryota</taxon>
        <taxon>Metazoa</taxon>
        <taxon>Echinodermata</taxon>
        <taxon>Eleutherozoa</taxon>
        <taxon>Echinozoa</taxon>
        <taxon>Echinoidea</taxon>
        <taxon>Euechinoidea</taxon>
        <taxon>Echinacea</taxon>
        <taxon>Camarodonta</taxon>
        <taxon>Echinidea</taxon>
        <taxon>Strongylocentrotidae</taxon>
        <taxon>Strongylocentrotus</taxon>
    </lineage>
</organism>
<dbReference type="GO" id="GO:0042834">
    <property type="term" value="F:peptidoglycan binding"/>
    <property type="evidence" value="ECO:0007669"/>
    <property type="project" value="InterPro"/>
</dbReference>
<dbReference type="OrthoDB" id="10001926at2759"/>
<feature type="domain" description="N-acetylmuramoyl-L-alanine amidase" evidence="9">
    <location>
        <begin position="43"/>
        <end position="179"/>
    </location>
</feature>
<dbReference type="PIRSF" id="PIRSF037945">
    <property type="entry name" value="PGRPs"/>
    <property type="match status" value="1"/>
</dbReference>
<dbReference type="OMA" id="WNSVSIG"/>
<dbReference type="SUPFAM" id="SSF55846">
    <property type="entry name" value="N-acetylmuramoyl-L-alanine amidase-like"/>
    <property type="match status" value="1"/>
</dbReference>
<dbReference type="AlphaFoldDB" id="A0A7M7N395"/>
<dbReference type="SMART" id="SM00701">
    <property type="entry name" value="PGRP"/>
    <property type="match status" value="1"/>
</dbReference>
<dbReference type="InterPro" id="IPR006619">
    <property type="entry name" value="PGRP_domain_met/bac"/>
</dbReference>
<feature type="chain" id="PRO_5029596554" description="Peptidoglycan-recognition protein" evidence="8">
    <location>
        <begin position="22"/>
        <end position="217"/>
    </location>
</feature>
<evidence type="ECO:0000256" key="3">
    <source>
        <dbReference type="ARBA" id="ARBA00022729"/>
    </source>
</evidence>
<dbReference type="InterPro" id="IPR015510">
    <property type="entry name" value="PGRP"/>
</dbReference>
<dbReference type="InterPro" id="IPR036505">
    <property type="entry name" value="Amidase/PGRP_sf"/>
</dbReference>
<dbReference type="GeneID" id="115919963"/>
<comment type="similarity">
    <text evidence="1 6">Belongs to the N-acetylmuramoyl-L-alanine amidase 2 family.</text>
</comment>
<feature type="disulfide bond" evidence="7">
    <location>
        <begin position="67"/>
        <end position="73"/>
    </location>
</feature>
<dbReference type="EnsemblMetazoa" id="XM_030974730">
    <property type="protein sequence ID" value="XP_030830590"/>
    <property type="gene ID" value="LOC115919963"/>
</dbReference>
<reference evidence="11" key="2">
    <citation type="submission" date="2021-01" db="UniProtKB">
        <authorList>
            <consortium name="EnsemblMetazoa"/>
        </authorList>
    </citation>
    <scope>IDENTIFICATION</scope>
</reference>
<evidence type="ECO:0000259" key="9">
    <source>
        <dbReference type="SMART" id="SM00644"/>
    </source>
</evidence>
<keyword evidence="2 6" id="KW-0399">Innate immunity</keyword>
<evidence type="ECO:0000313" key="12">
    <source>
        <dbReference type="Proteomes" id="UP000007110"/>
    </source>
</evidence>
<dbReference type="Pfam" id="PF01510">
    <property type="entry name" value="Amidase_2"/>
    <property type="match status" value="1"/>
</dbReference>
<evidence type="ECO:0000256" key="1">
    <source>
        <dbReference type="ARBA" id="ARBA00007553"/>
    </source>
</evidence>
<dbReference type="GO" id="GO:0008745">
    <property type="term" value="F:N-acetylmuramoyl-L-alanine amidase activity"/>
    <property type="evidence" value="ECO:0007669"/>
    <property type="project" value="InterPro"/>
</dbReference>
<name>A0A7M7N395_STRPU</name>
<evidence type="ECO:0000256" key="7">
    <source>
        <dbReference type="PIRSR" id="PIRSR037945-1"/>
    </source>
</evidence>
<keyword evidence="5" id="KW-1015">Disulfide bond</keyword>
<protein>
    <recommendedName>
        <fullName evidence="6">Peptidoglycan-recognition protein</fullName>
    </recommendedName>
</protein>
<dbReference type="PANTHER" id="PTHR11022:SF41">
    <property type="entry name" value="PEPTIDOGLYCAN-RECOGNITION PROTEIN LC-RELATED"/>
    <property type="match status" value="1"/>
</dbReference>
<dbReference type="RefSeq" id="XP_030830590.1">
    <property type="nucleotide sequence ID" value="XM_030974730.1"/>
</dbReference>
<dbReference type="Gene3D" id="3.40.80.10">
    <property type="entry name" value="Peptidoglycan recognition protein-like"/>
    <property type="match status" value="1"/>
</dbReference>
<evidence type="ECO:0000256" key="4">
    <source>
        <dbReference type="ARBA" id="ARBA00022859"/>
    </source>
</evidence>
<evidence type="ECO:0000256" key="6">
    <source>
        <dbReference type="PIRNR" id="PIRNR037945"/>
    </source>
</evidence>
<feature type="signal peptide" evidence="8">
    <location>
        <begin position="1"/>
        <end position="21"/>
    </location>
</feature>
<feature type="domain" description="Peptidoglycan recognition protein family" evidence="10">
    <location>
        <begin position="31"/>
        <end position="173"/>
    </location>
</feature>
<keyword evidence="12" id="KW-1185">Reference proteome</keyword>
<evidence type="ECO:0000313" key="11">
    <source>
        <dbReference type="EnsemblMetazoa" id="XP_030830590"/>
    </source>
</evidence>
<dbReference type="Proteomes" id="UP000007110">
    <property type="component" value="Unassembled WGS sequence"/>
</dbReference>
<evidence type="ECO:0000256" key="2">
    <source>
        <dbReference type="ARBA" id="ARBA00022588"/>
    </source>
</evidence>
<evidence type="ECO:0000256" key="8">
    <source>
        <dbReference type="SAM" id="SignalP"/>
    </source>
</evidence>
<dbReference type="PANTHER" id="PTHR11022">
    <property type="entry name" value="PEPTIDOGLYCAN RECOGNITION PROTEIN"/>
    <property type="match status" value="1"/>
</dbReference>
<evidence type="ECO:0000259" key="10">
    <source>
        <dbReference type="SMART" id="SM00701"/>
    </source>
</evidence>
<dbReference type="CDD" id="cd06583">
    <property type="entry name" value="PGRP"/>
    <property type="match status" value="1"/>
</dbReference>
<sequence length="217" mass="24177">MPIFATMGFLYLAFTSLLVFAVCDCRSLLRPRIISRSEWGARSPTSTTNLNTNLPYAVVHHTATSSCTTEFSCKSRVRAIQNYHMNNKGWSDIGYNFLIGGDGNIYEGRGLNKMGAHASGYNSQSLGVAVIGDFGARAPGQIQRDAMDYLFSYAVGRYALDPRYTLYGHRDVSTTACPGTAFYNRLEENEHFTEITSSVDEPLMAFNRYPWRGIYPG</sequence>
<keyword evidence="3 8" id="KW-0732">Signal</keyword>
<dbReference type="KEGG" id="spu:115919963"/>
<reference evidence="12" key="1">
    <citation type="submission" date="2015-02" db="EMBL/GenBank/DDBJ databases">
        <title>Genome sequencing for Strongylocentrotus purpuratus.</title>
        <authorList>
            <person name="Murali S."/>
            <person name="Liu Y."/>
            <person name="Vee V."/>
            <person name="English A."/>
            <person name="Wang M."/>
            <person name="Skinner E."/>
            <person name="Han Y."/>
            <person name="Muzny D.M."/>
            <person name="Worley K.C."/>
            <person name="Gibbs R.A."/>
        </authorList>
    </citation>
    <scope>NUCLEOTIDE SEQUENCE</scope>
</reference>
<dbReference type="InterPro" id="IPR002502">
    <property type="entry name" value="Amidase_domain"/>
</dbReference>
<accession>A0A7M7N395</accession>
<keyword evidence="4 6" id="KW-0391">Immunity</keyword>
<evidence type="ECO:0000256" key="5">
    <source>
        <dbReference type="ARBA" id="ARBA00023157"/>
    </source>
</evidence>
<dbReference type="GO" id="GO:0008270">
    <property type="term" value="F:zinc ion binding"/>
    <property type="evidence" value="ECO:0007669"/>
    <property type="project" value="InterPro"/>
</dbReference>
<dbReference type="GO" id="GO:0045087">
    <property type="term" value="P:innate immune response"/>
    <property type="evidence" value="ECO:0007669"/>
    <property type="project" value="UniProtKB-KW"/>
</dbReference>
<dbReference type="SMART" id="SM00644">
    <property type="entry name" value="Ami_2"/>
    <property type="match status" value="1"/>
</dbReference>
<dbReference type="InParanoid" id="A0A7M7N395"/>
<proteinExistence type="inferred from homology"/>